<feature type="region of interest" description="Disordered" evidence="1">
    <location>
        <begin position="1"/>
        <end position="54"/>
    </location>
</feature>
<protein>
    <submittedName>
        <fullName evidence="2">Uncharacterized protein</fullName>
    </submittedName>
</protein>
<gene>
    <name evidence="2" type="ORF">KCH_12940</name>
</gene>
<dbReference type="HOGENOM" id="CLU_2493770_0_0_11"/>
<reference evidence="2 3" key="1">
    <citation type="submission" date="2014-05" db="EMBL/GenBank/DDBJ databases">
        <title>Draft Genome Sequence of Kitasatospora cheerisanensis KCTC 2395.</title>
        <authorList>
            <person name="Nam D.H."/>
        </authorList>
    </citation>
    <scope>NUCLEOTIDE SEQUENCE [LARGE SCALE GENOMIC DNA]</scope>
    <source>
        <strain evidence="2 3">KCTC 2395</strain>
    </source>
</reference>
<organism evidence="2 3">
    <name type="scientific">Kitasatospora cheerisanensis KCTC 2395</name>
    <dbReference type="NCBI Taxonomy" id="1348663"/>
    <lineage>
        <taxon>Bacteria</taxon>
        <taxon>Bacillati</taxon>
        <taxon>Actinomycetota</taxon>
        <taxon>Actinomycetes</taxon>
        <taxon>Kitasatosporales</taxon>
        <taxon>Streptomycetaceae</taxon>
        <taxon>Kitasatospora</taxon>
    </lineage>
</organism>
<sequence>MAGRARPGTGHGGRLRVLRAGQHDRADQHPGPGMLELRRPTGAPGTAGGDHGQPAVARTVRLGRTARLFRHHLVAEPPRHDFTEAR</sequence>
<evidence type="ECO:0000313" key="3">
    <source>
        <dbReference type="Proteomes" id="UP000027178"/>
    </source>
</evidence>
<name>A0A066YZ77_9ACTN</name>
<keyword evidence="3" id="KW-1185">Reference proteome</keyword>
<dbReference type="Proteomes" id="UP000027178">
    <property type="component" value="Unassembled WGS sequence"/>
</dbReference>
<dbReference type="AlphaFoldDB" id="A0A066YZ77"/>
<accession>A0A066YZ77</accession>
<dbReference type="PATRIC" id="fig|1348663.4.peg.1235"/>
<dbReference type="EMBL" id="JNBY01000051">
    <property type="protein sequence ID" value="KDN86848.1"/>
    <property type="molecule type" value="Genomic_DNA"/>
</dbReference>
<evidence type="ECO:0000256" key="1">
    <source>
        <dbReference type="SAM" id="MobiDB-lite"/>
    </source>
</evidence>
<proteinExistence type="predicted"/>
<comment type="caution">
    <text evidence="2">The sequence shown here is derived from an EMBL/GenBank/DDBJ whole genome shotgun (WGS) entry which is preliminary data.</text>
</comment>
<evidence type="ECO:0000313" key="2">
    <source>
        <dbReference type="EMBL" id="KDN86848.1"/>
    </source>
</evidence>